<organism evidence="2 3">
    <name type="scientific">Roseobacter fucihabitans</name>
    <dbReference type="NCBI Taxonomy" id="1537242"/>
    <lineage>
        <taxon>Bacteria</taxon>
        <taxon>Pseudomonadati</taxon>
        <taxon>Pseudomonadota</taxon>
        <taxon>Alphaproteobacteria</taxon>
        <taxon>Rhodobacterales</taxon>
        <taxon>Roseobacteraceae</taxon>
        <taxon>Roseobacter</taxon>
    </lineage>
</organism>
<sequence>MRSDWILDVLTDLKTFATANDLPVLAEQLDDTAIVALAEIAALHDRTQGNTNGDDQSSRSDFGGIGSSGHA</sequence>
<keyword evidence="3" id="KW-1185">Reference proteome</keyword>
<dbReference type="EMBL" id="CP143423">
    <property type="protein sequence ID" value="WVX47601.1"/>
    <property type="molecule type" value="Genomic_DNA"/>
</dbReference>
<protein>
    <submittedName>
        <fullName evidence="2">Uncharacterized protein</fullName>
    </submittedName>
</protein>
<gene>
    <name evidence="2" type="ORF">ROLI_006720</name>
</gene>
<accession>A0ABZ2BP13</accession>
<evidence type="ECO:0000313" key="2">
    <source>
        <dbReference type="EMBL" id="WVX47601.1"/>
    </source>
</evidence>
<reference evidence="2 3" key="1">
    <citation type="submission" date="2015-07" db="EMBL/GenBank/DDBJ databases">
        <authorList>
            <person name="Voget S."/>
            <person name="Dogs M."/>
            <person name="Brinkhoff T.H."/>
            <person name="Daniel R."/>
        </authorList>
    </citation>
    <scope>NUCLEOTIDE SEQUENCE [LARGE SCALE GENOMIC DNA]</scope>
    <source>
        <strain evidence="2 3">B14</strain>
    </source>
</reference>
<reference evidence="3" key="2">
    <citation type="submission" date="2024-01" db="EMBL/GenBank/DDBJ databases">
        <title>Roseobacter fucihabitans sp. nov., isolated from the brown alga Fucus spiralis.</title>
        <authorList>
            <person name="Hahnke S."/>
            <person name="Berger M."/>
            <person name="Schlingloff A."/>
            <person name="Athale I."/>
            <person name="Neumann-Schaal M."/>
            <person name="Adenaya A."/>
            <person name="Poehlein A."/>
            <person name="Daniel R."/>
            <person name="Pertersen J."/>
            <person name="Brinkhoff T."/>
        </authorList>
    </citation>
    <scope>NUCLEOTIDE SEQUENCE [LARGE SCALE GENOMIC DNA]</scope>
    <source>
        <strain evidence="3">B14</strain>
    </source>
</reference>
<evidence type="ECO:0000313" key="3">
    <source>
        <dbReference type="Proteomes" id="UP001318682"/>
    </source>
</evidence>
<evidence type="ECO:0000256" key="1">
    <source>
        <dbReference type="SAM" id="MobiDB-lite"/>
    </source>
</evidence>
<feature type="region of interest" description="Disordered" evidence="1">
    <location>
        <begin position="45"/>
        <end position="71"/>
    </location>
</feature>
<dbReference type="Proteomes" id="UP001318682">
    <property type="component" value="Chromosome"/>
</dbReference>
<name>A0ABZ2BP13_9RHOB</name>
<proteinExistence type="predicted"/>